<dbReference type="InterPro" id="IPR048487">
    <property type="entry name" value="DksA-like_N"/>
</dbReference>
<dbReference type="SUPFAM" id="SSF109635">
    <property type="entry name" value="DnaK suppressor protein DksA, alpha-hairpin domain"/>
    <property type="match status" value="1"/>
</dbReference>
<evidence type="ECO:0000256" key="3">
    <source>
        <dbReference type="ARBA" id="ARBA00022833"/>
    </source>
</evidence>
<dbReference type="GO" id="GO:0008270">
    <property type="term" value="F:zinc ion binding"/>
    <property type="evidence" value="ECO:0007669"/>
    <property type="project" value="UniProtKB-KW"/>
</dbReference>
<evidence type="ECO:0000313" key="8">
    <source>
        <dbReference type="Proteomes" id="UP000549882"/>
    </source>
</evidence>
<feature type="domain" description="Zinc finger DksA/TraR C4-type" evidence="5">
    <location>
        <begin position="73"/>
        <end position="105"/>
    </location>
</feature>
<evidence type="ECO:0000313" key="7">
    <source>
        <dbReference type="EMBL" id="MBB5575962.1"/>
    </source>
</evidence>
<keyword evidence="1" id="KW-0479">Metal-binding</keyword>
<gene>
    <name evidence="7" type="ORF">GGD50_004597</name>
</gene>
<dbReference type="PANTHER" id="PTHR33823">
    <property type="entry name" value="RNA POLYMERASE-BINDING TRANSCRIPTION FACTOR DKSA-RELATED"/>
    <property type="match status" value="1"/>
</dbReference>
<protein>
    <submittedName>
        <fullName evidence="7">RNA polymerase-binding protein DksA</fullName>
    </submittedName>
</protein>
<keyword evidence="2" id="KW-0863">Zinc-finger</keyword>
<accession>A0A7W8XUS2</accession>
<dbReference type="Pfam" id="PF21173">
    <property type="entry name" value="DksA-like_N"/>
    <property type="match status" value="1"/>
</dbReference>
<reference evidence="7 8" key="1">
    <citation type="submission" date="2020-08" db="EMBL/GenBank/DDBJ databases">
        <title>Genomic Encyclopedia of Type Strains, Phase IV (KMG-V): Genome sequencing to study the core and pangenomes of soil and plant-associated prokaryotes.</title>
        <authorList>
            <person name="Whitman W."/>
        </authorList>
    </citation>
    <scope>NUCLEOTIDE SEQUENCE [LARGE SCALE GENOMIC DNA]</scope>
    <source>
        <strain evidence="7 8">SEMIA 4064</strain>
    </source>
</reference>
<dbReference type="EMBL" id="JACHBI010000010">
    <property type="protein sequence ID" value="MBB5575962.1"/>
    <property type="molecule type" value="Genomic_DNA"/>
</dbReference>
<evidence type="ECO:0000256" key="1">
    <source>
        <dbReference type="ARBA" id="ARBA00022723"/>
    </source>
</evidence>
<dbReference type="PANTHER" id="PTHR33823:SF4">
    <property type="entry name" value="GENERAL STRESS PROTEIN 16O"/>
    <property type="match status" value="1"/>
</dbReference>
<dbReference type="SUPFAM" id="SSF57716">
    <property type="entry name" value="Glucocorticoid receptor-like (DNA-binding domain)"/>
    <property type="match status" value="1"/>
</dbReference>
<proteinExistence type="predicted"/>
<dbReference type="RefSeq" id="WP_183939452.1">
    <property type="nucleotide sequence ID" value="NZ_JACHBI010000010.1"/>
</dbReference>
<comment type="caution">
    <text evidence="7">The sequence shown here is derived from an EMBL/GenBank/DDBJ whole genome shotgun (WGS) entry which is preliminary data.</text>
</comment>
<dbReference type="Gene3D" id="1.20.120.910">
    <property type="entry name" value="DksA, coiled-coil domain"/>
    <property type="match status" value="1"/>
</dbReference>
<evidence type="ECO:0000256" key="2">
    <source>
        <dbReference type="ARBA" id="ARBA00022771"/>
    </source>
</evidence>
<evidence type="ECO:0000259" key="6">
    <source>
        <dbReference type="Pfam" id="PF21173"/>
    </source>
</evidence>
<dbReference type="AlphaFoldDB" id="A0A7W8XUS2"/>
<evidence type="ECO:0000259" key="5">
    <source>
        <dbReference type="Pfam" id="PF01258"/>
    </source>
</evidence>
<dbReference type="InterPro" id="IPR037187">
    <property type="entry name" value="DnaK_N"/>
</dbReference>
<sequence length="111" mass="12443">MNIEGFKHSLERQRRSIEQRLGAIDNDVSQPLDDDSDERAVEMENDEVLAQLERSGRKELKAIMAALSRIESGDYGKCVLCEAPISEKRLEALPFTPYCVDCARDQANDAG</sequence>
<dbReference type="Pfam" id="PF01258">
    <property type="entry name" value="zf-dskA_traR"/>
    <property type="match status" value="1"/>
</dbReference>
<name>A0A7W8XUS2_9HYPH</name>
<dbReference type="Proteomes" id="UP000549882">
    <property type="component" value="Unassembled WGS sequence"/>
</dbReference>
<feature type="domain" description="DnaK suppressor protein-like N-terminal" evidence="6">
    <location>
        <begin position="6"/>
        <end position="70"/>
    </location>
</feature>
<keyword evidence="8" id="KW-1185">Reference proteome</keyword>
<organism evidence="7 8">
    <name type="scientific">Rhizobium paranaense</name>
    <dbReference type="NCBI Taxonomy" id="1650438"/>
    <lineage>
        <taxon>Bacteria</taxon>
        <taxon>Pseudomonadati</taxon>
        <taxon>Pseudomonadota</taxon>
        <taxon>Alphaproteobacteria</taxon>
        <taxon>Hyphomicrobiales</taxon>
        <taxon>Rhizobiaceae</taxon>
        <taxon>Rhizobium/Agrobacterium group</taxon>
        <taxon>Rhizobium</taxon>
    </lineage>
</organism>
<dbReference type="PROSITE" id="PS51128">
    <property type="entry name" value="ZF_DKSA_2"/>
    <property type="match status" value="1"/>
</dbReference>
<evidence type="ECO:0000256" key="4">
    <source>
        <dbReference type="PROSITE-ProRule" id="PRU00510"/>
    </source>
</evidence>
<dbReference type="InterPro" id="IPR000962">
    <property type="entry name" value="Znf_DskA_TraR"/>
</dbReference>
<keyword evidence="3" id="KW-0862">Zinc</keyword>
<feature type="zinc finger region" description="dksA C4-type" evidence="4">
    <location>
        <begin position="78"/>
        <end position="102"/>
    </location>
</feature>